<accession>A0A2W5B7E7</accession>
<keyword evidence="2" id="KW-0812">Transmembrane</keyword>
<dbReference type="PANTHER" id="PTHR30203">
    <property type="entry name" value="OUTER MEMBRANE CATION EFFLUX PROTEIN"/>
    <property type="match status" value="1"/>
</dbReference>
<evidence type="ECO:0000313" key="4">
    <source>
        <dbReference type="Proteomes" id="UP000248614"/>
    </source>
</evidence>
<name>A0A2W5B7E7_9SPHN</name>
<dbReference type="InterPro" id="IPR003423">
    <property type="entry name" value="OMP_efflux"/>
</dbReference>
<dbReference type="Gene3D" id="2.20.200.10">
    <property type="entry name" value="Outer membrane efflux proteins (OEP)"/>
    <property type="match status" value="1"/>
</dbReference>
<dbReference type="SUPFAM" id="SSF56954">
    <property type="entry name" value="Outer membrane efflux proteins (OEP)"/>
    <property type="match status" value="1"/>
</dbReference>
<dbReference type="EMBL" id="QFNF01000010">
    <property type="protein sequence ID" value="PZO78841.1"/>
    <property type="molecule type" value="Genomic_DNA"/>
</dbReference>
<feature type="chain" id="PRO_5015799973" evidence="2">
    <location>
        <begin position="21"/>
        <end position="462"/>
    </location>
</feature>
<comment type="caution">
    <text evidence="3">The sequence shown here is derived from an EMBL/GenBank/DDBJ whole genome shotgun (WGS) entry which is preliminary data.</text>
</comment>
<dbReference type="InterPro" id="IPR010131">
    <property type="entry name" value="MdtP/NodT-like"/>
</dbReference>
<protein>
    <submittedName>
        <fullName evidence="3">RND transporter</fullName>
    </submittedName>
</protein>
<keyword evidence="2" id="KW-0472">Membrane</keyword>
<evidence type="ECO:0000256" key="1">
    <source>
        <dbReference type="ARBA" id="ARBA00007613"/>
    </source>
</evidence>
<dbReference type="Gene3D" id="1.20.1600.10">
    <property type="entry name" value="Outer membrane efflux proteins (OEP)"/>
    <property type="match status" value="1"/>
</dbReference>
<dbReference type="Pfam" id="PF02321">
    <property type="entry name" value="OEP"/>
    <property type="match status" value="2"/>
</dbReference>
<keyword evidence="2" id="KW-0732">Signal</keyword>
<dbReference type="Proteomes" id="UP000248614">
    <property type="component" value="Unassembled WGS sequence"/>
</dbReference>
<feature type="signal peptide" evidence="2">
    <location>
        <begin position="1"/>
        <end position="20"/>
    </location>
</feature>
<keyword evidence="2" id="KW-0449">Lipoprotein</keyword>
<comment type="subcellular location">
    <subcellularLocation>
        <location evidence="2">Cell membrane</location>
        <topology evidence="2">Lipid-anchor</topology>
    </subcellularLocation>
</comment>
<dbReference type="GO" id="GO:0005886">
    <property type="term" value="C:plasma membrane"/>
    <property type="evidence" value="ECO:0007669"/>
    <property type="project" value="UniProtKB-SubCell"/>
</dbReference>
<keyword evidence="2" id="KW-0564">Palmitate</keyword>
<evidence type="ECO:0000313" key="3">
    <source>
        <dbReference type="EMBL" id="PZO78841.1"/>
    </source>
</evidence>
<dbReference type="AlphaFoldDB" id="A0A2W5B7E7"/>
<reference evidence="3 4" key="1">
    <citation type="submission" date="2017-08" db="EMBL/GenBank/DDBJ databases">
        <title>Infants hospitalized years apart are colonized by the same room-sourced microbial strains.</title>
        <authorList>
            <person name="Brooks B."/>
            <person name="Olm M.R."/>
            <person name="Firek B.A."/>
            <person name="Baker R."/>
            <person name="Thomas B.C."/>
            <person name="Morowitz M.J."/>
            <person name="Banfield J.F."/>
        </authorList>
    </citation>
    <scope>NUCLEOTIDE SEQUENCE [LARGE SCALE GENOMIC DNA]</scope>
    <source>
        <strain evidence="3">S2_018_000_R3_110</strain>
    </source>
</reference>
<dbReference type="PROSITE" id="PS51257">
    <property type="entry name" value="PROKAR_LIPOPROTEIN"/>
    <property type="match status" value="1"/>
</dbReference>
<keyword evidence="2" id="KW-1134">Transmembrane beta strand</keyword>
<sequence length="462" mass="48167">MRPVLIAALLSSLAGCSAMPAYHPPRIETPPAFREASAAPSPATAVPVDWWTGFGDPALDSLEARIPANPRLAEALARYDAARASLAEAKAARAPTIDATARTMENRLSDGRPMRGPFPLRYADDSLGAALSYHPDLWGRVRAGVAAGRAEASAGAEDVAAVRLSLQAMLADTYLVLRGQDERIALLSRTVDAFTRADGLTQRRHEGGIASGLDTGRAGTQLEEARALLAQARLDRAVAEHAVAALVGASASAFTLPVGSLPVRMPTLAPGTPAAMLASRPDVAAAERRMAAANARVGLARTAFFPDVALDAQAGLQSGGIARLLRASNLFWSIGPAAVLNLFDGGRRRAGVARATAEWNRTAADYRATVLDACREVEDALAAERQLAEAGAAERRAADEAETVDALALDRYVKGAVTYLDVATAQSAALRVRQSAIELSVRRLQAGVALARALGGGLPAQG</sequence>
<dbReference type="NCBIfam" id="TIGR01845">
    <property type="entry name" value="outer_NodT"/>
    <property type="match status" value="1"/>
</dbReference>
<comment type="similarity">
    <text evidence="1 2">Belongs to the outer membrane factor (OMF) (TC 1.B.17) family.</text>
</comment>
<proteinExistence type="inferred from homology"/>
<gene>
    <name evidence="3" type="ORF">DI632_06005</name>
</gene>
<dbReference type="GO" id="GO:0015562">
    <property type="term" value="F:efflux transmembrane transporter activity"/>
    <property type="evidence" value="ECO:0007669"/>
    <property type="project" value="InterPro"/>
</dbReference>
<evidence type="ECO:0000256" key="2">
    <source>
        <dbReference type="RuleBase" id="RU362097"/>
    </source>
</evidence>
<organism evidence="3 4">
    <name type="scientific">Sphingomonas hengshuiensis</name>
    <dbReference type="NCBI Taxonomy" id="1609977"/>
    <lineage>
        <taxon>Bacteria</taxon>
        <taxon>Pseudomonadati</taxon>
        <taxon>Pseudomonadota</taxon>
        <taxon>Alphaproteobacteria</taxon>
        <taxon>Sphingomonadales</taxon>
        <taxon>Sphingomonadaceae</taxon>
        <taxon>Sphingomonas</taxon>
    </lineage>
</organism>
<dbReference type="PANTHER" id="PTHR30203:SF33">
    <property type="entry name" value="BLR4455 PROTEIN"/>
    <property type="match status" value="1"/>
</dbReference>